<feature type="transmembrane region" description="Helical" evidence="1">
    <location>
        <begin position="80"/>
        <end position="99"/>
    </location>
</feature>
<feature type="transmembrane region" description="Helical" evidence="1">
    <location>
        <begin position="436"/>
        <end position="454"/>
    </location>
</feature>
<dbReference type="RefSeq" id="WP_011067680.1">
    <property type="nucleotide sequence ID" value="NC_004193.1"/>
</dbReference>
<keyword evidence="1" id="KW-0472">Membrane</keyword>
<dbReference type="EMBL" id="BA000028">
    <property type="protein sequence ID" value="BAC15240.1"/>
    <property type="molecule type" value="Genomic_DNA"/>
</dbReference>
<reference evidence="2 3" key="1">
    <citation type="journal article" date="2001" name="FEMS Microbiol. Lett.">
        <title>Oceanobacillus iheyensis gen. nov., sp. nov., a deep-sea extremely halotolerant and alkaliphilic species isolated from a depth of 1050 m on the Iheya Ridge.</title>
        <authorList>
            <person name="Lu J."/>
            <person name="Nogi Y."/>
            <person name="Takami H."/>
        </authorList>
    </citation>
    <scope>NUCLEOTIDE SEQUENCE [LARGE SCALE GENOMIC DNA]</scope>
    <source>
        <strain evidence="3">DSM 14371 / CIP 107618 / JCM 11309 / KCTC 3954 / HTE831</strain>
    </source>
</reference>
<feature type="transmembrane region" description="Helical" evidence="1">
    <location>
        <begin position="25"/>
        <end position="45"/>
    </location>
</feature>
<keyword evidence="1" id="KW-0812">Transmembrane</keyword>
<feature type="transmembrane region" description="Helical" evidence="1">
    <location>
        <begin position="209"/>
        <end position="227"/>
    </location>
</feature>
<accession>Q8ELE5</accession>
<reference evidence="2 3" key="2">
    <citation type="journal article" date="2002" name="Nucleic Acids Res.">
        <title>Genome sequence of Oceanobacillus iheyensis isolated from the Iheya Ridge and its unexpected adaptive capabilities to extreme environments.</title>
        <authorList>
            <person name="Takami H."/>
            <person name="Takaki Y."/>
            <person name="Uchiyama I."/>
        </authorList>
    </citation>
    <scope>NUCLEOTIDE SEQUENCE [LARGE SCALE GENOMIC DNA]</scope>
    <source>
        <strain evidence="3">DSM 14371 / CIP 107618 / JCM 11309 / KCTC 3954 / HTE831</strain>
    </source>
</reference>
<dbReference type="PANTHER" id="PTHR30282:SF0">
    <property type="entry name" value="P-AMINOBENZOYL-GLUTAMATE TRANSPORT PROTEIN"/>
    <property type="match status" value="1"/>
</dbReference>
<dbReference type="eggNOG" id="COG2978">
    <property type="taxonomic scope" value="Bacteria"/>
</dbReference>
<dbReference type="InterPro" id="IPR004697">
    <property type="entry name" value="AbgT"/>
</dbReference>
<dbReference type="STRING" id="221109.gene:10735536"/>
<keyword evidence="1" id="KW-1133">Transmembrane helix</keyword>
<feature type="transmembrane region" description="Helical" evidence="1">
    <location>
        <begin position="299"/>
        <end position="319"/>
    </location>
</feature>
<gene>
    <name evidence="2" type="ordered locus">OB3284</name>
</gene>
<proteinExistence type="predicted"/>
<dbReference type="GO" id="GO:1902604">
    <property type="term" value="P:p-aminobenzoyl-glutamate transmembrane transport"/>
    <property type="evidence" value="ECO:0007669"/>
    <property type="project" value="InterPro"/>
</dbReference>
<dbReference type="GO" id="GO:0015558">
    <property type="term" value="F:secondary active p-aminobenzoyl-glutamate transmembrane transporter activity"/>
    <property type="evidence" value="ECO:0007669"/>
    <property type="project" value="InterPro"/>
</dbReference>
<dbReference type="AlphaFoldDB" id="Q8ELE5"/>
<dbReference type="OrthoDB" id="3314392at2"/>
<feature type="transmembrane region" description="Helical" evidence="1">
    <location>
        <begin position="339"/>
        <end position="358"/>
    </location>
</feature>
<keyword evidence="3" id="KW-1185">Reference proteome</keyword>
<sequence>MKKKGVFQRFLDVVEKVGNKLPDPFMLFLGLAVLMIIVSWIFNLFNASVDHPGTGETLPIRSLISGEGLEFILTSMLDNFTGFAPLGLVLVMMLGIGLTERVGLLDYAIRKTILKSPPFLLTYTVVFVGILGNLASDAAVVLIPPLAALVFYKVGRHPLAGLTAGFAGAGAGFTANLFIAGTDALLAGISTEAAQIIDESMIVTPLDNWYFNVVSVFVLTIVGGLVTSKFIEPRLGKYEGDIVEEENTEELPNAKKGLIYAMIAGLSYIALVAVTVLVPNSPLTNDDGGILPSSPFLSGIIPLVLFFFIIIGVTFGLTVGKIKSGKDITTYMSESIKDMASYIVLVFAIAQFIAYFNWSNLGTWLAVNGADFLTSINFTGMGLIIGYIIFTAFLNFLITSGSAKWAIEAPIFIPMFMQLGYHPAFTQVAYRIADSSSNIVTPLFPYMVIILAFMQRYDKKASIGTYISLMLPYTISFLITWIILIMIFYYVGIPFGPGIYPHL</sequence>
<dbReference type="PhylomeDB" id="Q8ELE5"/>
<evidence type="ECO:0000313" key="3">
    <source>
        <dbReference type="Proteomes" id="UP000000822"/>
    </source>
</evidence>
<feature type="transmembrane region" description="Helical" evidence="1">
    <location>
        <begin position="405"/>
        <end position="424"/>
    </location>
</feature>
<dbReference type="KEGG" id="oih:OB3284"/>
<dbReference type="Pfam" id="PF03806">
    <property type="entry name" value="ABG_transport"/>
    <property type="match status" value="1"/>
</dbReference>
<name>Q8ELE5_OCEIH</name>
<protein>
    <submittedName>
        <fullName evidence="2">Aminobenzoyl-glutamate transporter</fullName>
    </submittedName>
</protein>
<evidence type="ECO:0000256" key="1">
    <source>
        <dbReference type="SAM" id="Phobius"/>
    </source>
</evidence>
<organism evidence="2 3">
    <name type="scientific">Oceanobacillus iheyensis (strain DSM 14371 / CIP 107618 / JCM 11309 / KCTC 3954 / HTE831)</name>
    <dbReference type="NCBI Taxonomy" id="221109"/>
    <lineage>
        <taxon>Bacteria</taxon>
        <taxon>Bacillati</taxon>
        <taxon>Bacillota</taxon>
        <taxon>Bacilli</taxon>
        <taxon>Bacillales</taxon>
        <taxon>Bacillaceae</taxon>
        <taxon>Oceanobacillus</taxon>
    </lineage>
</organism>
<dbReference type="PANTHER" id="PTHR30282">
    <property type="entry name" value="P-AMINOBENZOYL GLUTAMATE TRANSPORTER"/>
    <property type="match status" value="1"/>
</dbReference>
<feature type="transmembrane region" description="Helical" evidence="1">
    <location>
        <begin position="378"/>
        <end position="398"/>
    </location>
</feature>
<feature type="transmembrane region" description="Helical" evidence="1">
    <location>
        <begin position="120"/>
        <end position="143"/>
    </location>
</feature>
<feature type="transmembrane region" description="Helical" evidence="1">
    <location>
        <begin position="258"/>
        <end position="279"/>
    </location>
</feature>
<evidence type="ECO:0000313" key="2">
    <source>
        <dbReference type="EMBL" id="BAC15240.1"/>
    </source>
</evidence>
<dbReference type="HOGENOM" id="CLU_040132_0_0_9"/>
<dbReference type="Proteomes" id="UP000000822">
    <property type="component" value="Chromosome"/>
</dbReference>
<feature type="transmembrane region" description="Helical" evidence="1">
    <location>
        <begin position="466"/>
        <end position="491"/>
    </location>
</feature>